<proteinExistence type="predicted"/>
<dbReference type="Proteomes" id="UP000603708">
    <property type="component" value="Unassembled WGS sequence"/>
</dbReference>
<sequence>MARDFYSVLGVSRDAGQDDIQQAFRRLARRYHPDINKDPAAEERFKELNEAYSVLSDPGTRRRYDRFGEDFRQVPEDYEERVAAGAGARGGARGRPGGAGVRTGFGGGFEGVDIDDLLGGIFGRGAGRGGTWGAVPGADQEAELPLGVEEAYRGGRRSVTLTGPEGERTYGVDVPRGVIDGQRIRLAGEGGRGSGDAPSGDLYLRVRIRPDSRYRLEGRDIHVAVPVTPWEAALGATVPVRTPGGTVKLNLPAGSSSGRRLRLRGEGMPNPRGRDGDLYAEVRIMVPPEPGERERELFEELAAVSTFNPRETG</sequence>
<dbReference type="CDD" id="cd10747">
    <property type="entry name" value="DnaJ_C"/>
    <property type="match status" value="1"/>
</dbReference>
<evidence type="ECO:0000259" key="3">
    <source>
        <dbReference type="PROSITE" id="PS50076"/>
    </source>
</evidence>
<dbReference type="FunFam" id="2.60.260.20:FF:000013">
    <property type="entry name" value="DnaJ subfamily B member 11"/>
    <property type="match status" value="1"/>
</dbReference>
<accession>A0A919GIQ7</accession>
<dbReference type="InterPro" id="IPR001623">
    <property type="entry name" value="DnaJ_domain"/>
</dbReference>
<name>A0A919GIQ7_9ACTN</name>
<dbReference type="GO" id="GO:0042026">
    <property type="term" value="P:protein refolding"/>
    <property type="evidence" value="ECO:0007669"/>
    <property type="project" value="TreeGrafter"/>
</dbReference>
<reference evidence="4" key="1">
    <citation type="journal article" date="2014" name="Int. J. Syst. Evol. Microbiol.">
        <title>Complete genome sequence of Corynebacterium casei LMG S-19264T (=DSM 44701T), isolated from a smear-ripened cheese.</title>
        <authorList>
            <consortium name="US DOE Joint Genome Institute (JGI-PGF)"/>
            <person name="Walter F."/>
            <person name="Albersmeier A."/>
            <person name="Kalinowski J."/>
            <person name="Ruckert C."/>
        </authorList>
    </citation>
    <scope>NUCLEOTIDE SEQUENCE</scope>
    <source>
        <strain evidence="4">JCM 5069</strain>
    </source>
</reference>
<dbReference type="PANTHER" id="PTHR43096:SF52">
    <property type="entry name" value="DNAJ HOMOLOG 1, MITOCHONDRIAL-RELATED"/>
    <property type="match status" value="1"/>
</dbReference>
<dbReference type="PRINTS" id="PR00625">
    <property type="entry name" value="JDOMAIN"/>
</dbReference>
<dbReference type="PROSITE" id="PS50076">
    <property type="entry name" value="DNAJ_2"/>
    <property type="match status" value="1"/>
</dbReference>
<dbReference type="Pfam" id="PF00226">
    <property type="entry name" value="DnaJ"/>
    <property type="match status" value="1"/>
</dbReference>
<evidence type="ECO:0000256" key="1">
    <source>
        <dbReference type="ARBA" id="ARBA00023186"/>
    </source>
</evidence>
<organism evidence="4 5">
    <name type="scientific">Streptomyces sulfonofaciens</name>
    <dbReference type="NCBI Taxonomy" id="68272"/>
    <lineage>
        <taxon>Bacteria</taxon>
        <taxon>Bacillati</taxon>
        <taxon>Actinomycetota</taxon>
        <taxon>Actinomycetes</taxon>
        <taxon>Kitasatosporales</taxon>
        <taxon>Streptomycetaceae</taxon>
        <taxon>Streptomyces</taxon>
    </lineage>
</organism>
<evidence type="ECO:0000313" key="5">
    <source>
        <dbReference type="Proteomes" id="UP000603708"/>
    </source>
</evidence>
<dbReference type="InterPro" id="IPR002939">
    <property type="entry name" value="DnaJ_C"/>
</dbReference>
<dbReference type="EMBL" id="BNCD01000016">
    <property type="protein sequence ID" value="GHH84839.1"/>
    <property type="molecule type" value="Genomic_DNA"/>
</dbReference>
<dbReference type="CDD" id="cd06257">
    <property type="entry name" value="DnaJ"/>
    <property type="match status" value="1"/>
</dbReference>
<evidence type="ECO:0000313" key="4">
    <source>
        <dbReference type="EMBL" id="GHH84839.1"/>
    </source>
</evidence>
<feature type="domain" description="J" evidence="3">
    <location>
        <begin position="4"/>
        <end position="68"/>
    </location>
</feature>
<evidence type="ECO:0000256" key="2">
    <source>
        <dbReference type="SAM" id="MobiDB-lite"/>
    </source>
</evidence>
<dbReference type="PANTHER" id="PTHR43096">
    <property type="entry name" value="DNAJ HOMOLOG 1, MITOCHONDRIAL-RELATED"/>
    <property type="match status" value="1"/>
</dbReference>
<dbReference type="InterPro" id="IPR018253">
    <property type="entry name" value="DnaJ_domain_CS"/>
</dbReference>
<dbReference type="Pfam" id="PF01556">
    <property type="entry name" value="DnaJ_C"/>
    <property type="match status" value="1"/>
</dbReference>
<reference evidence="4" key="2">
    <citation type="submission" date="2020-09" db="EMBL/GenBank/DDBJ databases">
        <authorList>
            <person name="Sun Q."/>
            <person name="Ohkuma M."/>
        </authorList>
    </citation>
    <scope>NUCLEOTIDE SEQUENCE</scope>
    <source>
        <strain evidence="4">JCM 5069</strain>
    </source>
</reference>
<dbReference type="GO" id="GO:0005737">
    <property type="term" value="C:cytoplasm"/>
    <property type="evidence" value="ECO:0007669"/>
    <property type="project" value="TreeGrafter"/>
</dbReference>
<protein>
    <submittedName>
        <fullName evidence="4">Molecular chaperone DnaJ</fullName>
    </submittedName>
</protein>
<dbReference type="AlphaFoldDB" id="A0A919GIQ7"/>
<dbReference type="InterPro" id="IPR008971">
    <property type="entry name" value="HSP40/DnaJ_pept-bd"/>
</dbReference>
<dbReference type="SUPFAM" id="SSF46565">
    <property type="entry name" value="Chaperone J-domain"/>
    <property type="match status" value="1"/>
</dbReference>
<dbReference type="PROSITE" id="PS00636">
    <property type="entry name" value="DNAJ_1"/>
    <property type="match status" value="1"/>
</dbReference>
<gene>
    <name evidence="4" type="ORF">GCM10018793_50560</name>
</gene>
<feature type="region of interest" description="Disordered" evidence="2">
    <location>
        <begin position="253"/>
        <end position="276"/>
    </location>
</feature>
<dbReference type="RefSeq" id="WP_189935832.1">
    <property type="nucleotide sequence ID" value="NZ_BNCD01000016.1"/>
</dbReference>
<keyword evidence="5" id="KW-1185">Reference proteome</keyword>
<dbReference type="SUPFAM" id="SSF49493">
    <property type="entry name" value="HSP40/DnaJ peptide-binding domain"/>
    <property type="match status" value="2"/>
</dbReference>
<dbReference type="Gene3D" id="2.60.260.20">
    <property type="entry name" value="Urease metallochaperone UreE, N-terminal domain"/>
    <property type="match status" value="2"/>
</dbReference>
<keyword evidence="1" id="KW-0143">Chaperone</keyword>
<dbReference type="SMART" id="SM00271">
    <property type="entry name" value="DnaJ"/>
    <property type="match status" value="1"/>
</dbReference>
<dbReference type="InterPro" id="IPR036869">
    <property type="entry name" value="J_dom_sf"/>
</dbReference>
<comment type="caution">
    <text evidence="4">The sequence shown here is derived from an EMBL/GenBank/DDBJ whole genome shotgun (WGS) entry which is preliminary data.</text>
</comment>
<dbReference type="Gene3D" id="1.10.287.110">
    <property type="entry name" value="DnaJ domain"/>
    <property type="match status" value="1"/>
</dbReference>
<dbReference type="GO" id="GO:0051082">
    <property type="term" value="F:unfolded protein binding"/>
    <property type="evidence" value="ECO:0007669"/>
    <property type="project" value="InterPro"/>
</dbReference>